<dbReference type="EMBL" id="VFQX01000006">
    <property type="protein sequence ID" value="KAF0983601.1"/>
    <property type="molecule type" value="Genomic_DNA"/>
</dbReference>
<keyword evidence="3" id="KW-1185">Reference proteome</keyword>
<dbReference type="VEuPathDB" id="AmoebaDB:FDP41_010666"/>
<dbReference type="Proteomes" id="UP000444721">
    <property type="component" value="Unassembled WGS sequence"/>
</dbReference>
<gene>
    <name evidence="2" type="ORF">FDP41_010666</name>
</gene>
<accession>A0A6A5C8W3</accession>
<organism evidence="2 3">
    <name type="scientific">Naegleria fowleri</name>
    <name type="common">Brain eating amoeba</name>
    <dbReference type="NCBI Taxonomy" id="5763"/>
    <lineage>
        <taxon>Eukaryota</taxon>
        <taxon>Discoba</taxon>
        <taxon>Heterolobosea</taxon>
        <taxon>Tetramitia</taxon>
        <taxon>Eutetramitia</taxon>
        <taxon>Vahlkampfiidae</taxon>
        <taxon>Naegleria</taxon>
    </lineage>
</organism>
<dbReference type="AlphaFoldDB" id="A0A6A5C8W3"/>
<dbReference type="OrthoDB" id="10392970at2759"/>
<protein>
    <submittedName>
        <fullName evidence="2">Uncharacterized protein</fullName>
    </submittedName>
</protein>
<sequence>MQQHKTNAYEVLLWKSTFPIQAFANFRKNSLQWSDYEKALGWCKYYDNEKRNSTMDSSLLDDEYKILMENLLKNYQELSDQHEHHEDHEMINTNNSSFSVSMTELFLTSCLFHSTFSTPFVKSTTCVASRMSQNLEFYARVLNDWFHYKMNQSKEQEELTAKTAFDFLLNDENEDGDNDEMMMDSNFEDVDSFKQDAANDETKKDDTLSEHPIVHMIDNLSRLIEKGALLSQLTSLAFSQEEKDSLEDYSLQNLLNYFSSPIEFCTKTKRVSYPYAYFISHQLSMVANQIPDVSNCTSYIMEYCQRLVVKMSREVIGIETFIISLCILKSRNESQFHFFSKIMYDIWSSKIMSQFNRKSKYLANLSIAHHHDISILDIGLCPYVILQLADFSNEWRNHVVTEITKALVATDVLSDNTSNSCNNNGIRSYSDPYLDFLICIMSDCGSLELLNFMTQWKQLFQNARRENNEYNQ</sequence>
<keyword evidence="1" id="KW-0175">Coiled coil</keyword>
<feature type="coiled-coil region" evidence="1">
    <location>
        <begin position="61"/>
        <end position="88"/>
    </location>
</feature>
<proteinExistence type="predicted"/>
<comment type="caution">
    <text evidence="2">The sequence shown here is derived from an EMBL/GenBank/DDBJ whole genome shotgun (WGS) entry which is preliminary data.</text>
</comment>
<reference evidence="2 3" key="1">
    <citation type="journal article" date="2019" name="Sci. Rep.">
        <title>Nanopore sequencing improves the draft genome of the human pathogenic amoeba Naegleria fowleri.</title>
        <authorList>
            <person name="Liechti N."/>
            <person name="Schurch N."/>
            <person name="Bruggmann R."/>
            <person name="Wittwer M."/>
        </authorList>
    </citation>
    <scope>NUCLEOTIDE SEQUENCE [LARGE SCALE GENOMIC DNA]</scope>
    <source>
        <strain evidence="2 3">ATCC 30894</strain>
    </source>
</reference>
<name>A0A6A5C8W3_NAEFO</name>
<evidence type="ECO:0000313" key="2">
    <source>
        <dbReference type="EMBL" id="KAF0983601.1"/>
    </source>
</evidence>
<evidence type="ECO:0000256" key="1">
    <source>
        <dbReference type="SAM" id="Coils"/>
    </source>
</evidence>
<evidence type="ECO:0000313" key="3">
    <source>
        <dbReference type="Proteomes" id="UP000444721"/>
    </source>
</evidence>
<dbReference type="VEuPathDB" id="AmoebaDB:NfTy_013890"/>
<dbReference type="RefSeq" id="XP_044568314.1">
    <property type="nucleotide sequence ID" value="XM_044700989.1"/>
</dbReference>
<dbReference type="VEuPathDB" id="AmoebaDB:NF0082320"/>
<dbReference type="GeneID" id="68117881"/>